<name>A0A8T3A8S3_DENNO</name>
<keyword evidence="4 8" id="KW-0548">Nucleotidyltransferase</keyword>
<dbReference type="Pfam" id="PF24823">
    <property type="entry name" value="PH_RDR2"/>
    <property type="match status" value="1"/>
</dbReference>
<feature type="domain" description="RDRP helical" evidence="12">
    <location>
        <begin position="282"/>
        <end position="362"/>
    </location>
</feature>
<dbReference type="InterPro" id="IPR057596">
    <property type="entry name" value="RDRP_core"/>
</dbReference>
<dbReference type="Pfam" id="PF26253">
    <property type="entry name" value="RdRP_head"/>
    <property type="match status" value="1"/>
</dbReference>
<dbReference type="InterPro" id="IPR058752">
    <property type="entry name" value="RDRP_C_head"/>
</dbReference>
<evidence type="ECO:0000256" key="3">
    <source>
        <dbReference type="ARBA" id="ARBA00022679"/>
    </source>
</evidence>
<dbReference type="EMBL" id="JAGYWB010000018">
    <property type="protein sequence ID" value="KAI0492936.1"/>
    <property type="molecule type" value="Genomic_DNA"/>
</dbReference>
<feature type="domain" description="RDRP core" evidence="9">
    <location>
        <begin position="386"/>
        <end position="961"/>
    </location>
</feature>
<evidence type="ECO:0000256" key="2">
    <source>
        <dbReference type="ARBA" id="ARBA00022484"/>
    </source>
</evidence>
<comment type="similarity">
    <text evidence="1 8">Belongs to the RdRP family.</text>
</comment>
<sequence>MMMRHPEASKSGGKTIQVSGFPLNTTALQVTEFLEKFTGEGSVFALKLRHPKIIKTTSKAFAIVQFVSSAGATDIKNMICLRRLWFQGYYLTSKDVDHDIVPKPSTSSHVMEDVIVHFGCQIAEKKLYILWTVKDVRIEFGFNLRKICLFISYKDCLYKLELFYESIWEIQLCHSATQRCQFLQIQVQAAPKVYVMPPQNSYAMHEGPDFNYFKHSTDDQWIRTTDFTPSCSIGQSSTICLQLPYQYDLPNIKDNFVYFREDYCHLDLVKGSSYSYDLGLVPIVRPPHGFRVPYKILFKINHLVQNGTLIGPTLDETFFKLVNPSSVDNDLVERALEKMSYLKSSCFRPAKWLQEQYGKLRRLKNRSISASISLDDGLVYVHRVQVTPTKVYFYGPEINVSNRVVRNYTEEINNFIRVSFVDEDEEKMRSIDLLSRSGGASSSRRTEIYQRILSTLRNGITIGDKKFEFLAFSASQLRENSAWMFASSNGVTAAGIRNWMGNFSRIRNVAKYAARLGQSFGSSTETLTVSRDEVEFIRDIENSAGYIFSDGIGKISSKFARRVAIKCGLKSSTPSAFQIRYGGYKGVVAVEPMSVRKLSLRDSMCKYESENIKLDVLAYSKYQPCFLNRQLITLLSTLGVRDYVFEKKQDEVVNQLDDILSDADSAKVAIEIMAPGEITNVLKEMLMCGYKPDAEPFLSMMLQTYRASKLFELRTKSRIYVPKGRAMMGCLDETRILEYGEVFVQVSYIGNTMYHLNGLHTFPARETDQRTVVVKGKVVVAKNPCLHPGDVRILSAVDVPDLYHMVDCVVFPQKGERPHPNECSGSDLDGDIYFVCWDPELIPPRQASPMEYTAAPSETLDHDVQIEEVQEYFTNYIINDSLGVISNAHTVFADREPMKAHSPPCIELAKLFSIAVDFPKTGVPAEIPPHLYVKEYPDFMEKPDKATYISKGVIGKLFRAVKDHLPPGYLIKSFAKEVAKRSYDPDMEVDGFMDYIDDAIFFKENYDFKLGNLMEHYGMMNEAELLTGNLMKVSRKFNKYRDGEAVRLAVKSLRKEVRSWLDEDNDGGKSAASYAKASACYHVTYHEDYWGTYNEGLKRLHFISFPWCAYDKLITIKKQNMTRRRVACLVEERLSHQMEQRLRFL</sequence>
<evidence type="ECO:0000313" key="15">
    <source>
        <dbReference type="Proteomes" id="UP000829196"/>
    </source>
</evidence>
<dbReference type="InterPro" id="IPR035979">
    <property type="entry name" value="RBD_domain_sf"/>
</dbReference>
<dbReference type="InterPro" id="IPR007855">
    <property type="entry name" value="RDRP"/>
</dbReference>
<proteinExistence type="inferred from homology"/>
<dbReference type="InterPro" id="IPR057590">
    <property type="entry name" value="PH_RDR1/2-like"/>
</dbReference>
<dbReference type="Pfam" id="PF05183">
    <property type="entry name" value="RdRP"/>
    <property type="match status" value="1"/>
</dbReference>
<evidence type="ECO:0000259" key="9">
    <source>
        <dbReference type="Pfam" id="PF05183"/>
    </source>
</evidence>
<comment type="function">
    <text evidence="8">Probably involved in the RNA silencing pathway and required for the generation of small interfering RNAs (siRNAs).</text>
</comment>
<dbReference type="SMR" id="A0A8T3A8S3"/>
<dbReference type="GO" id="GO:0003968">
    <property type="term" value="F:RNA-directed RNA polymerase activity"/>
    <property type="evidence" value="ECO:0007669"/>
    <property type="project" value="UniProtKB-KW"/>
</dbReference>
<reference evidence="14" key="1">
    <citation type="journal article" date="2022" name="Front. Genet.">
        <title>Chromosome-Scale Assembly of the Dendrobium nobile Genome Provides Insights Into the Molecular Mechanism of the Biosynthesis of the Medicinal Active Ingredient of Dendrobium.</title>
        <authorList>
            <person name="Xu Q."/>
            <person name="Niu S.-C."/>
            <person name="Li K.-L."/>
            <person name="Zheng P.-J."/>
            <person name="Zhang X.-J."/>
            <person name="Jia Y."/>
            <person name="Liu Y."/>
            <person name="Niu Y.-X."/>
            <person name="Yu L.-H."/>
            <person name="Chen D.-F."/>
            <person name="Zhang G.-Q."/>
        </authorList>
    </citation>
    <scope>NUCLEOTIDE SEQUENCE</scope>
    <source>
        <tissue evidence="14">Leaf</tissue>
    </source>
</reference>
<evidence type="ECO:0000259" key="13">
    <source>
        <dbReference type="Pfam" id="PF26253"/>
    </source>
</evidence>
<dbReference type="GO" id="GO:0003723">
    <property type="term" value="F:RNA binding"/>
    <property type="evidence" value="ECO:0007669"/>
    <property type="project" value="UniProtKB-KW"/>
</dbReference>
<feature type="domain" description="RDR1/2-like RRM" evidence="11">
    <location>
        <begin position="15"/>
        <end position="96"/>
    </location>
</feature>
<dbReference type="Pfam" id="PF26250">
    <property type="entry name" value="RRM_RdRP1_2"/>
    <property type="match status" value="1"/>
</dbReference>
<gene>
    <name evidence="14" type="ORF">KFK09_027212</name>
</gene>
<dbReference type="Proteomes" id="UP000829196">
    <property type="component" value="Unassembled WGS sequence"/>
</dbReference>
<keyword evidence="3 8" id="KW-0808">Transferase</keyword>
<evidence type="ECO:0000256" key="4">
    <source>
        <dbReference type="ARBA" id="ARBA00022695"/>
    </source>
</evidence>
<evidence type="ECO:0000256" key="1">
    <source>
        <dbReference type="ARBA" id="ARBA00005762"/>
    </source>
</evidence>
<evidence type="ECO:0000256" key="6">
    <source>
        <dbReference type="ARBA" id="ARBA00023158"/>
    </source>
</evidence>
<dbReference type="GO" id="GO:0031380">
    <property type="term" value="C:nuclear RNA-directed RNA polymerase complex"/>
    <property type="evidence" value="ECO:0007669"/>
    <property type="project" value="TreeGrafter"/>
</dbReference>
<evidence type="ECO:0000256" key="5">
    <source>
        <dbReference type="ARBA" id="ARBA00022884"/>
    </source>
</evidence>
<keyword evidence="6 8" id="KW-0943">RNA-mediated gene silencing</keyword>
<accession>A0A8T3A8S3</accession>
<comment type="caution">
    <text evidence="14">The sequence shown here is derived from an EMBL/GenBank/DDBJ whole genome shotgun (WGS) entry which is preliminary data.</text>
</comment>
<evidence type="ECO:0000259" key="11">
    <source>
        <dbReference type="Pfam" id="PF26250"/>
    </source>
</evidence>
<keyword evidence="15" id="KW-1185">Reference proteome</keyword>
<dbReference type="CDD" id="cd00590">
    <property type="entry name" value="RRM_SF"/>
    <property type="match status" value="1"/>
</dbReference>
<evidence type="ECO:0000256" key="7">
    <source>
        <dbReference type="ARBA" id="ARBA00048744"/>
    </source>
</evidence>
<dbReference type="AlphaFoldDB" id="A0A8T3A8S3"/>
<dbReference type="Pfam" id="PF26252">
    <property type="entry name" value="RdRP_helical"/>
    <property type="match status" value="1"/>
</dbReference>
<keyword evidence="2 8" id="KW-0696">RNA-directed RNA polymerase</keyword>
<dbReference type="OrthoDB" id="6513042at2759"/>
<dbReference type="PANTHER" id="PTHR23079:SF1">
    <property type="entry name" value="RNA-DEPENDENT RNA POLYMERASE 1"/>
    <property type="match status" value="1"/>
</dbReference>
<dbReference type="SUPFAM" id="SSF54928">
    <property type="entry name" value="RNA-binding domain, RBD"/>
    <property type="match status" value="1"/>
</dbReference>
<keyword evidence="5 8" id="KW-0694">RNA-binding</keyword>
<evidence type="ECO:0000259" key="10">
    <source>
        <dbReference type="Pfam" id="PF24823"/>
    </source>
</evidence>
<comment type="catalytic activity">
    <reaction evidence="7 8">
        <text>RNA(n) + a ribonucleoside 5'-triphosphate = RNA(n+1) + diphosphate</text>
        <dbReference type="Rhea" id="RHEA:21248"/>
        <dbReference type="Rhea" id="RHEA-COMP:14527"/>
        <dbReference type="Rhea" id="RHEA-COMP:17342"/>
        <dbReference type="ChEBI" id="CHEBI:33019"/>
        <dbReference type="ChEBI" id="CHEBI:61557"/>
        <dbReference type="ChEBI" id="CHEBI:140395"/>
        <dbReference type="EC" id="2.7.7.48"/>
    </reaction>
</comment>
<dbReference type="PANTHER" id="PTHR23079">
    <property type="entry name" value="RNA-DEPENDENT RNA POLYMERASE"/>
    <property type="match status" value="1"/>
</dbReference>
<evidence type="ECO:0000259" key="12">
    <source>
        <dbReference type="Pfam" id="PF26252"/>
    </source>
</evidence>
<protein>
    <recommendedName>
        <fullName evidence="8">RNA-dependent RNA polymerase</fullName>
        <ecNumber evidence="8">2.7.7.48</ecNumber>
    </recommendedName>
</protein>
<dbReference type="EC" id="2.7.7.48" evidence="8"/>
<dbReference type="InterPro" id="IPR058763">
    <property type="entry name" value="RRM_RDR1/2-like"/>
</dbReference>
<evidence type="ECO:0000313" key="14">
    <source>
        <dbReference type="EMBL" id="KAI0492936.1"/>
    </source>
</evidence>
<feature type="domain" description="RDR1/2-like PH-like" evidence="10">
    <location>
        <begin position="116"/>
        <end position="266"/>
    </location>
</feature>
<feature type="domain" description="RDRP C-terminal head" evidence="13">
    <location>
        <begin position="982"/>
        <end position="1132"/>
    </location>
</feature>
<evidence type="ECO:0000256" key="8">
    <source>
        <dbReference type="RuleBase" id="RU363098"/>
    </source>
</evidence>
<organism evidence="14 15">
    <name type="scientific">Dendrobium nobile</name>
    <name type="common">Orchid</name>
    <dbReference type="NCBI Taxonomy" id="94219"/>
    <lineage>
        <taxon>Eukaryota</taxon>
        <taxon>Viridiplantae</taxon>
        <taxon>Streptophyta</taxon>
        <taxon>Embryophyta</taxon>
        <taxon>Tracheophyta</taxon>
        <taxon>Spermatophyta</taxon>
        <taxon>Magnoliopsida</taxon>
        <taxon>Liliopsida</taxon>
        <taxon>Asparagales</taxon>
        <taxon>Orchidaceae</taxon>
        <taxon>Epidendroideae</taxon>
        <taxon>Malaxideae</taxon>
        <taxon>Dendrobiinae</taxon>
        <taxon>Dendrobium</taxon>
    </lineage>
</organism>
<dbReference type="InterPro" id="IPR058751">
    <property type="entry name" value="RDRP_helical"/>
</dbReference>
<dbReference type="GO" id="GO:0030422">
    <property type="term" value="P:siRNA processing"/>
    <property type="evidence" value="ECO:0007669"/>
    <property type="project" value="TreeGrafter"/>
</dbReference>